<dbReference type="PANTHER" id="PTHR37833:SF1">
    <property type="entry name" value="SIGNAL PEPTIDE PROTEIN"/>
    <property type="match status" value="1"/>
</dbReference>
<dbReference type="Gene3D" id="2.60.40.10">
    <property type="entry name" value="Immunoglobulins"/>
    <property type="match status" value="1"/>
</dbReference>
<accession>A0A518HPZ8</accession>
<keyword evidence="2" id="KW-1185">Reference proteome</keyword>
<evidence type="ECO:0000313" key="1">
    <source>
        <dbReference type="EMBL" id="QDV42918.1"/>
    </source>
</evidence>
<evidence type="ECO:0000313" key="2">
    <source>
        <dbReference type="Proteomes" id="UP000319004"/>
    </source>
</evidence>
<dbReference type="AlphaFoldDB" id="A0A518HPZ8"/>
<dbReference type="EMBL" id="CP037423">
    <property type="protein sequence ID" value="QDV42918.1"/>
    <property type="molecule type" value="Genomic_DNA"/>
</dbReference>
<dbReference type="Pfam" id="PF07610">
    <property type="entry name" value="DUF1573"/>
    <property type="match status" value="1"/>
</dbReference>
<protein>
    <recommendedName>
        <fullName evidence="3">DUF1573 domain-containing protein</fullName>
    </recommendedName>
</protein>
<evidence type="ECO:0008006" key="3">
    <source>
        <dbReference type="Google" id="ProtNLM"/>
    </source>
</evidence>
<dbReference type="InterPro" id="IPR011467">
    <property type="entry name" value="DUF1573"/>
</dbReference>
<reference evidence="1 2" key="1">
    <citation type="submission" date="2019-03" db="EMBL/GenBank/DDBJ databases">
        <title>Deep-cultivation of Planctomycetes and their phenomic and genomic characterization uncovers novel biology.</title>
        <authorList>
            <person name="Wiegand S."/>
            <person name="Jogler M."/>
            <person name="Boedeker C."/>
            <person name="Pinto D."/>
            <person name="Vollmers J."/>
            <person name="Rivas-Marin E."/>
            <person name="Kohn T."/>
            <person name="Peeters S.H."/>
            <person name="Heuer A."/>
            <person name="Rast P."/>
            <person name="Oberbeckmann S."/>
            <person name="Bunk B."/>
            <person name="Jeske O."/>
            <person name="Meyerdierks A."/>
            <person name="Storesund J.E."/>
            <person name="Kallscheuer N."/>
            <person name="Luecker S."/>
            <person name="Lage O.M."/>
            <person name="Pohl T."/>
            <person name="Merkel B.J."/>
            <person name="Hornburger P."/>
            <person name="Mueller R.-W."/>
            <person name="Bruemmer F."/>
            <person name="Labrenz M."/>
            <person name="Spormann A.M."/>
            <person name="Op den Camp H."/>
            <person name="Overmann J."/>
            <person name="Amann R."/>
            <person name="Jetten M.S.M."/>
            <person name="Mascher T."/>
            <person name="Medema M.H."/>
            <person name="Devos D.P."/>
            <person name="Kaster A.-K."/>
            <person name="Ovreas L."/>
            <person name="Rohde M."/>
            <person name="Galperin M.Y."/>
            <person name="Jogler C."/>
        </authorList>
    </citation>
    <scope>NUCLEOTIDE SEQUENCE [LARGE SCALE GENOMIC DNA]</scope>
    <source>
        <strain evidence="1 2">Enr13</strain>
    </source>
</reference>
<name>A0A518HPZ8_9BACT</name>
<organism evidence="1 2">
    <name type="scientific">Stieleria neptunia</name>
    <dbReference type="NCBI Taxonomy" id="2527979"/>
    <lineage>
        <taxon>Bacteria</taxon>
        <taxon>Pseudomonadati</taxon>
        <taxon>Planctomycetota</taxon>
        <taxon>Planctomycetia</taxon>
        <taxon>Pirellulales</taxon>
        <taxon>Pirellulaceae</taxon>
        <taxon>Stieleria</taxon>
    </lineage>
</organism>
<proteinExistence type="predicted"/>
<dbReference type="KEGG" id="snep:Enr13x_27690"/>
<dbReference type="InterPro" id="IPR013783">
    <property type="entry name" value="Ig-like_fold"/>
</dbReference>
<dbReference type="Proteomes" id="UP000319004">
    <property type="component" value="Chromosome"/>
</dbReference>
<gene>
    <name evidence="1" type="ORF">Enr13x_27690</name>
</gene>
<dbReference type="OrthoDB" id="215317at2"/>
<dbReference type="PANTHER" id="PTHR37833">
    <property type="entry name" value="LIPOPROTEIN-RELATED"/>
    <property type="match status" value="1"/>
</dbReference>
<dbReference type="RefSeq" id="WP_145386656.1">
    <property type="nucleotide sequence ID" value="NZ_CP037423.1"/>
</dbReference>
<sequence>MNKFWLLLGLAFVIGTTGAWTMNYMEYGHREAYFGEITMDGSVTADNVMAKLEEFHSDSAARAELAGKPTHDFGAMSPNAKGSHEFVVKNVGDGMLRLELGASTCKCTLGSLKNNELAPGESTPVKLEWTVSGDKTTFEQSAELRTNDPLQPAIRLVVQGLVISDIEFDPKQISFGEVPAAEPFAFSTKMYNYYDVDIEPLSAAFGSEDLTALSDVEFEPFEVTDADGSHQNARQGFRVNVQVKPGLRQGPLVTNLQVRFKKLTDESSEDPAESQTDVETPDDTYVAVAECAGRVMGALTIIESSAMKSTDGGGYIWTLGRLDANDDLEKKCLVVLKGSEKDSTNLTIGETYPSDVIEAKFAAPLGKGQMRLFPLLLTLKPGDQTIDLLGKNKDDFGWLWIESDNPKVSRMKVAIKVLIEPRP</sequence>